<evidence type="ECO:0008006" key="4">
    <source>
        <dbReference type="Google" id="ProtNLM"/>
    </source>
</evidence>
<feature type="transmembrane region" description="Helical" evidence="1">
    <location>
        <begin position="20"/>
        <end position="43"/>
    </location>
</feature>
<keyword evidence="1" id="KW-1133">Transmembrane helix</keyword>
<dbReference type="InterPro" id="IPR004513">
    <property type="entry name" value="FtsX"/>
</dbReference>
<keyword evidence="1" id="KW-0812">Transmembrane</keyword>
<gene>
    <name evidence="2" type="ORF">AY555_02460</name>
</gene>
<evidence type="ECO:0000313" key="2">
    <source>
        <dbReference type="EMBL" id="AMW34228.1"/>
    </source>
</evidence>
<feature type="transmembrane region" description="Helical" evidence="1">
    <location>
        <begin position="204"/>
        <end position="222"/>
    </location>
</feature>
<dbReference type="GO" id="GO:0005886">
    <property type="term" value="C:plasma membrane"/>
    <property type="evidence" value="ECO:0007669"/>
    <property type="project" value="UniProtKB-SubCell"/>
</dbReference>
<dbReference type="GeneID" id="53316013"/>
<dbReference type="EMBL" id="CP014525">
    <property type="protein sequence ID" value="AMW34228.1"/>
    <property type="molecule type" value="Genomic_DNA"/>
</dbReference>
<feature type="transmembrane region" description="Helical" evidence="1">
    <location>
        <begin position="229"/>
        <end position="247"/>
    </location>
</feature>
<dbReference type="AlphaFoldDB" id="A0A143DDM3"/>
<name>A0A143DDM3_9PROT</name>
<dbReference type="STRING" id="1549855.AY555_02460"/>
<dbReference type="GO" id="GO:0032153">
    <property type="term" value="C:cell division site"/>
    <property type="evidence" value="ECO:0007669"/>
    <property type="project" value="TreeGrafter"/>
</dbReference>
<proteinExistence type="predicted"/>
<dbReference type="PANTHER" id="PTHR47755">
    <property type="entry name" value="CELL DIVISION PROTEIN FTSX"/>
    <property type="match status" value="1"/>
</dbReference>
<keyword evidence="1" id="KW-0472">Membrane</keyword>
<dbReference type="KEGG" id="hjo:AY555_02460"/>
<feature type="transmembrane region" description="Helical" evidence="1">
    <location>
        <begin position="172"/>
        <end position="192"/>
    </location>
</feature>
<organism evidence="2 3">
    <name type="scientific">Haematospirillum jordaniae</name>
    <dbReference type="NCBI Taxonomy" id="1549855"/>
    <lineage>
        <taxon>Bacteria</taxon>
        <taxon>Pseudomonadati</taxon>
        <taxon>Pseudomonadota</taxon>
        <taxon>Alphaproteobacteria</taxon>
        <taxon>Rhodospirillales</taxon>
        <taxon>Novispirillaceae</taxon>
        <taxon>Haematospirillum</taxon>
    </lineage>
</organism>
<feature type="transmembrane region" description="Helical" evidence="1">
    <location>
        <begin position="267"/>
        <end position="291"/>
    </location>
</feature>
<sequence length="299" mass="31852">MIAGWFRTDLPVATDPAGHFLPWLVAIMTFLAAMALTGALTLSSLSARWESTMTGTLTIQIPAMAADTGPGSATHKRIDHIARSLEALPGVQRAEPIPAEHVATLLEPWLGAGNLARELPLPHLIDVLLDEGSGSDLAVLEKHLQAIAPGTTIDDHRVWLSRLIKASVILRLLAWIMLSLVVGATTATVVHATRASLAVHRPQIEVMHLVGATDSYIAGQFARRTCMHAVAGSLLGLVLAWPALWGVRSILSNIDGGLIPETSVDALHVVALCSLPFLAAGLSVLTTRITVRRQLAHML</sequence>
<evidence type="ECO:0000256" key="1">
    <source>
        <dbReference type="SAM" id="Phobius"/>
    </source>
</evidence>
<dbReference type="RefSeq" id="WP_066132981.1">
    <property type="nucleotide sequence ID" value="NZ_CP014525.1"/>
</dbReference>
<reference evidence="2 3" key="1">
    <citation type="submission" date="2016-02" db="EMBL/GenBank/DDBJ databases">
        <title>Complete Genome of H5569, the type strain of the newly described species Haematospirillium jordaniae.</title>
        <authorList>
            <person name="Nicholson A.C."/>
            <person name="Humrighouse B.W."/>
            <person name="Loparov V."/>
            <person name="McQuiston J.R."/>
        </authorList>
    </citation>
    <scope>NUCLEOTIDE SEQUENCE [LARGE SCALE GENOMIC DNA]</scope>
    <source>
        <strain evidence="2 3">H5569</strain>
    </source>
</reference>
<evidence type="ECO:0000313" key="3">
    <source>
        <dbReference type="Proteomes" id="UP000076066"/>
    </source>
</evidence>
<dbReference type="GO" id="GO:0051301">
    <property type="term" value="P:cell division"/>
    <property type="evidence" value="ECO:0007669"/>
    <property type="project" value="InterPro"/>
</dbReference>
<dbReference type="PANTHER" id="PTHR47755:SF1">
    <property type="entry name" value="CELL DIVISION PROTEIN FTSX"/>
    <property type="match status" value="1"/>
</dbReference>
<accession>A0A143DDM3</accession>
<dbReference type="OrthoDB" id="9814843at2"/>
<protein>
    <recommendedName>
        <fullName evidence="4">Cell division protein</fullName>
    </recommendedName>
</protein>
<keyword evidence="3" id="KW-1185">Reference proteome</keyword>
<dbReference type="Proteomes" id="UP000076066">
    <property type="component" value="Chromosome"/>
</dbReference>